<dbReference type="Proteomes" id="UP000680365">
    <property type="component" value="Unassembled WGS sequence"/>
</dbReference>
<dbReference type="Pfam" id="PF13358">
    <property type="entry name" value="DDE_3"/>
    <property type="match status" value="1"/>
</dbReference>
<evidence type="ECO:0000259" key="1">
    <source>
        <dbReference type="Pfam" id="PF13358"/>
    </source>
</evidence>
<dbReference type="SUPFAM" id="SSF53098">
    <property type="entry name" value="Ribonuclease H-like"/>
    <property type="match status" value="1"/>
</dbReference>
<dbReference type="Gene3D" id="3.30.420.10">
    <property type="entry name" value="Ribonuclease H-like superfamily/Ribonuclease H"/>
    <property type="match status" value="1"/>
</dbReference>
<dbReference type="InterPro" id="IPR012337">
    <property type="entry name" value="RNaseH-like_sf"/>
</dbReference>
<proteinExistence type="predicted"/>
<dbReference type="InterPro" id="IPR036397">
    <property type="entry name" value="RNaseH_sf"/>
</dbReference>
<name>A0ABS5QLN2_9BACT</name>
<gene>
    <name evidence="2" type="ORF">VAMP_112n98</name>
</gene>
<organism evidence="2 3">
    <name type="scientific">Candidatus Vampirococcus lugosii</name>
    <dbReference type="NCBI Taxonomy" id="2789015"/>
    <lineage>
        <taxon>Bacteria</taxon>
        <taxon>Candidatus Absconditibacteriota</taxon>
        <taxon>Vampirococcus</taxon>
    </lineage>
</organism>
<reference evidence="2 3" key="1">
    <citation type="journal article" date="2021" name="Nat. Commun.">
        <title>Reductive evolution and unique predatory mode in the CPR bacterium Vampirococcus lugosii.</title>
        <authorList>
            <person name="Moreira D."/>
            <person name="Zivanovic Y."/>
            <person name="Lopez-Archilla A.I."/>
            <person name="Iniesto M."/>
            <person name="Lopez-Garcia P."/>
        </authorList>
    </citation>
    <scope>NUCLEOTIDE SEQUENCE [LARGE SCALE GENOMIC DNA]</scope>
    <source>
        <strain evidence="2">Chiprana</strain>
    </source>
</reference>
<keyword evidence="2" id="KW-0255">Endonuclease</keyword>
<evidence type="ECO:0000313" key="3">
    <source>
        <dbReference type="Proteomes" id="UP000680365"/>
    </source>
</evidence>
<keyword evidence="2" id="KW-0540">Nuclease</keyword>
<sequence length="133" mass="15830">MCSTQIYFYFLANPCLNQEFRNFFLQRGDKIRNEYRNGKKIVIILDNAKYNHAKEVQILAEKLGIKLCYLPPYSPNLNLIERVWKFLKKVLKNTYTPNFLDFIEKIKAICGEFNLTFKEKLSSLLNNKIQIIR</sequence>
<dbReference type="GO" id="GO:0004519">
    <property type="term" value="F:endonuclease activity"/>
    <property type="evidence" value="ECO:0007669"/>
    <property type="project" value="UniProtKB-KW"/>
</dbReference>
<dbReference type="PANTHER" id="PTHR46564:SF1">
    <property type="entry name" value="TRANSPOSASE"/>
    <property type="match status" value="1"/>
</dbReference>
<accession>A0ABS5QLN2</accession>
<dbReference type="EMBL" id="JAEDAM010000040">
    <property type="protein sequence ID" value="MBS8122100.1"/>
    <property type="molecule type" value="Genomic_DNA"/>
</dbReference>
<dbReference type="PANTHER" id="PTHR46564">
    <property type="entry name" value="TRANSPOSASE"/>
    <property type="match status" value="1"/>
</dbReference>
<keyword evidence="2" id="KW-0378">Hydrolase</keyword>
<keyword evidence="3" id="KW-1185">Reference proteome</keyword>
<protein>
    <submittedName>
        <fullName evidence="2">DDE endonuclease</fullName>
    </submittedName>
</protein>
<feature type="domain" description="Tc1-like transposase DDE" evidence="1">
    <location>
        <begin position="7"/>
        <end position="95"/>
    </location>
</feature>
<comment type="caution">
    <text evidence="2">The sequence shown here is derived from an EMBL/GenBank/DDBJ whole genome shotgun (WGS) entry which is preliminary data.</text>
</comment>
<evidence type="ECO:0000313" key="2">
    <source>
        <dbReference type="EMBL" id="MBS8122100.1"/>
    </source>
</evidence>
<dbReference type="InterPro" id="IPR038717">
    <property type="entry name" value="Tc1-like_DDE_dom"/>
</dbReference>